<dbReference type="Gene3D" id="1.10.3210.10">
    <property type="entry name" value="Hypothetical protein af1432"/>
    <property type="match status" value="1"/>
</dbReference>
<dbReference type="EMBL" id="WRPP01000007">
    <property type="protein sequence ID" value="MVU81938.1"/>
    <property type="molecule type" value="Genomic_DNA"/>
</dbReference>
<dbReference type="RefSeq" id="WP_157391503.1">
    <property type="nucleotide sequence ID" value="NZ_WRPP01000007.1"/>
</dbReference>
<dbReference type="Proteomes" id="UP000466794">
    <property type="component" value="Unassembled WGS sequence"/>
</dbReference>
<comment type="caution">
    <text evidence="1">The sequence shown here is derived from an EMBL/GenBank/DDBJ whole genome shotgun (WGS) entry which is preliminary data.</text>
</comment>
<proteinExistence type="predicted"/>
<keyword evidence="1" id="KW-0378">Hydrolase</keyword>
<keyword evidence="2" id="KW-1185">Reference proteome</keyword>
<gene>
    <name evidence="1" type="ORF">GPX89_32455</name>
</gene>
<organism evidence="1 2">
    <name type="scientific">Nocardia terrae</name>
    <dbReference type="NCBI Taxonomy" id="2675851"/>
    <lineage>
        <taxon>Bacteria</taxon>
        <taxon>Bacillati</taxon>
        <taxon>Actinomycetota</taxon>
        <taxon>Actinomycetes</taxon>
        <taxon>Mycobacteriales</taxon>
        <taxon>Nocardiaceae</taxon>
        <taxon>Nocardia</taxon>
    </lineage>
</organism>
<dbReference type="SUPFAM" id="SSF109604">
    <property type="entry name" value="HD-domain/PDEase-like"/>
    <property type="match status" value="1"/>
</dbReference>
<dbReference type="GO" id="GO:0016787">
    <property type="term" value="F:hydrolase activity"/>
    <property type="evidence" value="ECO:0007669"/>
    <property type="project" value="UniProtKB-KW"/>
</dbReference>
<evidence type="ECO:0000313" key="1">
    <source>
        <dbReference type="EMBL" id="MVU81938.1"/>
    </source>
</evidence>
<reference evidence="1 2" key="1">
    <citation type="submission" date="2019-12" db="EMBL/GenBank/DDBJ databases">
        <title>Nocardia sp. nov. ET3-3 isolated from soil.</title>
        <authorList>
            <person name="Kanchanasin P."/>
            <person name="Tanasupawat S."/>
            <person name="Yuki M."/>
            <person name="Kudo T."/>
        </authorList>
    </citation>
    <scope>NUCLEOTIDE SEQUENCE [LARGE SCALE GENOMIC DNA]</scope>
    <source>
        <strain evidence="1 2">ET3-3</strain>
    </source>
</reference>
<evidence type="ECO:0000313" key="2">
    <source>
        <dbReference type="Proteomes" id="UP000466794"/>
    </source>
</evidence>
<dbReference type="AlphaFoldDB" id="A0A7K1V751"/>
<name>A0A7K1V751_9NOCA</name>
<sequence>MNRQIESLVTDRLDTWAGDLGEDREMYTNHVLRVLSFCDLQAGSAPGSVDAPSSREEFRTAAVFHDLGVWTAHTFDYLAPSISLACDWLVRHGQHRLMPIVAAMIDDHHKIRPIDGPYPEAEVFRRADLVDVSAGLIRFGIARADYRQVVNRYPDAGFRRRLARLGTQRLRSHPWSPLPMLKW</sequence>
<protein>
    <submittedName>
        <fullName evidence="1">Phosphohydrolase</fullName>
    </submittedName>
</protein>
<accession>A0A7K1V751</accession>